<dbReference type="PANTHER" id="PTHR13527">
    <property type="entry name" value="SAYSVFN DOMAIN-CONTAINING PROTEIN 1"/>
    <property type="match status" value="1"/>
</dbReference>
<dbReference type="AlphaFoldDB" id="A0A485MCE4"/>
<feature type="compositionally biased region" description="Polar residues" evidence="1">
    <location>
        <begin position="110"/>
        <end position="121"/>
    </location>
</feature>
<accession>A0A485MCE4</accession>
<feature type="transmembrane region" description="Helical" evidence="2">
    <location>
        <begin position="186"/>
        <end position="206"/>
    </location>
</feature>
<dbReference type="Proteomes" id="UP000386466">
    <property type="component" value="Unassembled WGS sequence"/>
</dbReference>
<evidence type="ECO:0000313" key="5">
    <source>
        <dbReference type="Proteomes" id="UP000386466"/>
    </source>
</evidence>
<keyword evidence="2" id="KW-0472">Membrane</keyword>
<name>A0A485MCE4_LYNPA</name>
<dbReference type="PANTHER" id="PTHR13527:SF0">
    <property type="entry name" value="SAYSVFN DOMAIN-CONTAINING PROTEIN 1"/>
    <property type="match status" value="1"/>
</dbReference>
<proteinExistence type="predicted"/>
<feature type="region of interest" description="Disordered" evidence="1">
    <location>
        <begin position="37"/>
        <end position="56"/>
    </location>
</feature>
<reference evidence="4 5" key="1">
    <citation type="submission" date="2019-01" db="EMBL/GenBank/DDBJ databases">
        <authorList>
            <person name="Alioto T."/>
            <person name="Alioto T."/>
        </authorList>
    </citation>
    <scope>NUCLEOTIDE SEQUENCE [LARGE SCALE GENOMIC DNA]</scope>
</reference>
<evidence type="ECO:0000256" key="1">
    <source>
        <dbReference type="SAM" id="MobiDB-lite"/>
    </source>
</evidence>
<organism evidence="4 5">
    <name type="scientific">Lynx pardinus</name>
    <name type="common">Iberian lynx</name>
    <name type="synonym">Felis pardina</name>
    <dbReference type="NCBI Taxonomy" id="191816"/>
    <lineage>
        <taxon>Eukaryota</taxon>
        <taxon>Metazoa</taxon>
        <taxon>Chordata</taxon>
        <taxon>Craniata</taxon>
        <taxon>Vertebrata</taxon>
        <taxon>Euteleostomi</taxon>
        <taxon>Mammalia</taxon>
        <taxon>Eutheria</taxon>
        <taxon>Laurasiatheria</taxon>
        <taxon>Carnivora</taxon>
        <taxon>Feliformia</taxon>
        <taxon>Felidae</taxon>
        <taxon>Felinae</taxon>
        <taxon>Lynx</taxon>
    </lineage>
</organism>
<dbReference type="EMBL" id="CAAGRJ010000502">
    <property type="protein sequence ID" value="VFV17969.1"/>
    <property type="molecule type" value="Genomic_DNA"/>
</dbReference>
<dbReference type="InterPro" id="IPR019387">
    <property type="entry name" value="SAYSvFN_dom"/>
</dbReference>
<gene>
    <name evidence="4" type="ORF">LYPA_23C017120</name>
</gene>
<evidence type="ECO:0000256" key="2">
    <source>
        <dbReference type="SAM" id="Phobius"/>
    </source>
</evidence>
<keyword evidence="2" id="KW-1133">Transmembrane helix</keyword>
<feature type="region of interest" description="Disordered" evidence="1">
    <location>
        <begin position="156"/>
        <end position="178"/>
    </location>
</feature>
<evidence type="ECO:0000259" key="3">
    <source>
        <dbReference type="Pfam" id="PF10260"/>
    </source>
</evidence>
<feature type="region of interest" description="Disordered" evidence="1">
    <location>
        <begin position="103"/>
        <end position="130"/>
    </location>
</feature>
<feature type="domain" description="SAYSvFN" evidence="3">
    <location>
        <begin position="194"/>
        <end position="264"/>
    </location>
</feature>
<keyword evidence="5" id="KW-1185">Reference proteome</keyword>
<sequence>MEHWRTFLGRARGREGASGTRLEGIISCTFSPTNVTNTGARGVPGPKHARAAQSRRYAGALRPGAGQSGGQDPGRRVRAPGRAGSEARAMEQRLAEFREARKRAGLAAEPNTSSRSAQTSGKKAEAAATPKAAPGWLKRFLVWKPRPANIRAQPSLAQEVAQPGSSTSQPPRNTAIPLPSPQDQSFLINITFLKVLLWLVLLGLFVELEFGLAYFVLSLFYWMYVGTRGPEERKEGEKSAYSVFNPGCEAIQGTLTAEQLERELQFRPLEGR</sequence>
<feature type="compositionally biased region" description="Polar residues" evidence="1">
    <location>
        <begin position="163"/>
        <end position="172"/>
    </location>
</feature>
<feature type="region of interest" description="Disordered" evidence="1">
    <location>
        <begin position="61"/>
        <end position="89"/>
    </location>
</feature>
<evidence type="ECO:0000313" key="4">
    <source>
        <dbReference type="EMBL" id="VFV17969.1"/>
    </source>
</evidence>
<keyword evidence="2" id="KW-0812">Transmembrane</keyword>
<dbReference type="InterPro" id="IPR039159">
    <property type="entry name" value="SAYSD1"/>
</dbReference>
<protein>
    <recommendedName>
        <fullName evidence="3">SAYSvFN domain-containing protein</fullName>
    </recommendedName>
</protein>
<dbReference type="Pfam" id="PF10260">
    <property type="entry name" value="SAYSvFN"/>
    <property type="match status" value="1"/>
</dbReference>